<dbReference type="CDD" id="cd07067">
    <property type="entry name" value="HP_PGM_like"/>
    <property type="match status" value="1"/>
</dbReference>
<dbReference type="Gene3D" id="3.40.50.1240">
    <property type="entry name" value="Phosphoglycerate mutase-like"/>
    <property type="match status" value="1"/>
</dbReference>
<reference evidence="2" key="2">
    <citation type="submission" date="2020-09" db="EMBL/GenBank/DDBJ databases">
        <authorList>
            <person name="Sun Q."/>
            <person name="Zhou Y."/>
        </authorList>
    </citation>
    <scope>NUCLEOTIDE SEQUENCE</scope>
    <source>
        <strain evidence="2">CGMCC 1.12181</strain>
    </source>
</reference>
<keyword evidence="3" id="KW-1185">Reference proteome</keyword>
<dbReference type="SMART" id="SM00855">
    <property type="entry name" value="PGAM"/>
    <property type="match status" value="1"/>
</dbReference>
<organism evidence="2 3">
    <name type="scientific">Marinicella pacifica</name>
    <dbReference type="NCBI Taxonomy" id="1171543"/>
    <lineage>
        <taxon>Bacteria</taxon>
        <taxon>Pseudomonadati</taxon>
        <taxon>Pseudomonadota</taxon>
        <taxon>Gammaproteobacteria</taxon>
        <taxon>Lysobacterales</taxon>
        <taxon>Marinicellaceae</taxon>
        <taxon>Marinicella</taxon>
    </lineage>
</organism>
<dbReference type="PANTHER" id="PTHR48100">
    <property type="entry name" value="BROAD-SPECIFICITY PHOSPHATASE YOR283W-RELATED"/>
    <property type="match status" value="1"/>
</dbReference>
<sequence>MRPSYSLKYKLASLFVLMFCCAHVQAATFYLIRHAEKQTGDDPSLTQAGHERAHRIANLLAQAHIKKIYSTDYRRTQQTASPLAQKLAVPITTYNPKNLQQLAKKLRQSKENVVIFGHSNTTPQLVRLLSGQAIPDMDESTYHLIYQVITFPESKNNKTAVNVLSSQ</sequence>
<dbReference type="InterPro" id="IPR029033">
    <property type="entry name" value="His_PPase_superfam"/>
</dbReference>
<feature type="chain" id="PRO_5037562984" description="Histidine phosphatase family protein" evidence="1">
    <location>
        <begin position="27"/>
        <end position="167"/>
    </location>
</feature>
<dbReference type="Pfam" id="PF00300">
    <property type="entry name" value="His_Phos_1"/>
    <property type="match status" value="1"/>
</dbReference>
<dbReference type="AlphaFoldDB" id="A0A917FM11"/>
<dbReference type="RefSeq" id="WP_188364586.1">
    <property type="nucleotide sequence ID" value="NZ_BAABJF010000017.1"/>
</dbReference>
<dbReference type="GO" id="GO:0016791">
    <property type="term" value="F:phosphatase activity"/>
    <property type="evidence" value="ECO:0007669"/>
    <property type="project" value="TreeGrafter"/>
</dbReference>
<proteinExistence type="predicted"/>
<dbReference type="SUPFAM" id="SSF53254">
    <property type="entry name" value="Phosphoglycerate mutase-like"/>
    <property type="match status" value="1"/>
</dbReference>
<evidence type="ECO:0008006" key="4">
    <source>
        <dbReference type="Google" id="ProtNLM"/>
    </source>
</evidence>
<gene>
    <name evidence="2" type="ORF">GCM10011365_09950</name>
</gene>
<feature type="signal peptide" evidence="1">
    <location>
        <begin position="1"/>
        <end position="26"/>
    </location>
</feature>
<evidence type="ECO:0000313" key="2">
    <source>
        <dbReference type="EMBL" id="GGF90823.1"/>
    </source>
</evidence>
<dbReference type="Proteomes" id="UP000605253">
    <property type="component" value="Unassembled WGS sequence"/>
</dbReference>
<name>A0A917FM11_9GAMM</name>
<dbReference type="InterPro" id="IPR013078">
    <property type="entry name" value="His_Pase_superF_clade-1"/>
</dbReference>
<accession>A0A917FM11</accession>
<evidence type="ECO:0000256" key="1">
    <source>
        <dbReference type="SAM" id="SignalP"/>
    </source>
</evidence>
<keyword evidence="1" id="KW-0732">Signal</keyword>
<protein>
    <recommendedName>
        <fullName evidence="4">Histidine phosphatase family protein</fullName>
    </recommendedName>
</protein>
<dbReference type="EMBL" id="BMEO01000003">
    <property type="protein sequence ID" value="GGF90823.1"/>
    <property type="molecule type" value="Genomic_DNA"/>
</dbReference>
<reference evidence="2" key="1">
    <citation type="journal article" date="2014" name="Int. J. Syst. Evol. Microbiol.">
        <title>Complete genome sequence of Corynebacterium casei LMG S-19264T (=DSM 44701T), isolated from a smear-ripened cheese.</title>
        <authorList>
            <consortium name="US DOE Joint Genome Institute (JGI-PGF)"/>
            <person name="Walter F."/>
            <person name="Albersmeier A."/>
            <person name="Kalinowski J."/>
            <person name="Ruckert C."/>
        </authorList>
    </citation>
    <scope>NUCLEOTIDE SEQUENCE</scope>
    <source>
        <strain evidence="2">CGMCC 1.12181</strain>
    </source>
</reference>
<evidence type="ECO:0000313" key="3">
    <source>
        <dbReference type="Proteomes" id="UP000605253"/>
    </source>
</evidence>
<comment type="caution">
    <text evidence="2">The sequence shown here is derived from an EMBL/GenBank/DDBJ whole genome shotgun (WGS) entry which is preliminary data.</text>
</comment>
<dbReference type="InterPro" id="IPR050275">
    <property type="entry name" value="PGM_Phosphatase"/>
</dbReference>